<dbReference type="EMBL" id="JAAKZW010000024">
    <property type="protein sequence ID" value="NGO75962.1"/>
    <property type="molecule type" value="Genomic_DNA"/>
</dbReference>
<dbReference type="RefSeq" id="WP_165331473.1">
    <property type="nucleotide sequence ID" value="NZ_JAAKZW010000024.1"/>
</dbReference>
<sequence length="684" mass="74646">MTTTTTIAPGSWWFGRCRQAWPTATAEQVAVGDRLTLPANPDGPRSLRSADRTLGGLVLPPTLATDGRTVWLLDQVDVVLRWFDPATDRFLKVPGWGGDSSGAHRFGPRTVLAALAGHLALADPDRTGLVVVSTAAMTVRAVLDLRERRPVAVCGHADRFYVLDDRGEVRVTTARMDRFDLLPRPKWRPAGSWSRLAVDDAGRALLVDPDASLITGPDATAVHTADAVRDRFSAPPLSVERAGRFRVPARFRITGRDASQWFDARGRPTRTSHAEQYGEPPYRRSGTWSAEPLDGGAPGCRWRRLTVTAHIPAGCSVTVETYTSDEAFTPAEVPAEAWSRPHELDADAADTEADADRTSDFAVLSPRGRFLGLRIGLRGDGWSTPSADEVLVEPEGRGLENLLPAVYRGDDPDADFLRRYLAVFAFELDAVEQYLRTLPARFSPRAVPEQWLDALAAELGVPLEREWEVGRRRQLLEAAPGLYRERGTPAALRAMLHAHLRAASDRVLPPYLPALVEGFRERPGALLGRVHLPLPAGVRMWSDGVVDRPVLGSPGRREPIRLVSVGDRPTDRFRVHAHRFKVVVPRPLLPDDTARERFERLIASEKPAHVAHELVLVEPRAVVGAQGLLGVDTIVGAWPDARLVRPGCAGPVLGIGLRLATRTPAARPPAVGRGARAGLSTVLL</sequence>
<evidence type="ECO:0000256" key="1">
    <source>
        <dbReference type="SAM" id="MobiDB-lite"/>
    </source>
</evidence>
<comment type="caution">
    <text evidence="2">The sequence shown here is derived from an EMBL/GenBank/DDBJ whole genome shotgun (WGS) entry which is preliminary data.</text>
</comment>
<name>A0A6G4XFK7_9ACTN</name>
<organism evidence="2 3">
    <name type="scientific">Streptomyces mesophilus</name>
    <dbReference type="NCBI Taxonomy" id="1775132"/>
    <lineage>
        <taxon>Bacteria</taxon>
        <taxon>Bacillati</taxon>
        <taxon>Actinomycetota</taxon>
        <taxon>Actinomycetes</taxon>
        <taxon>Kitasatosporales</taxon>
        <taxon>Streptomycetaceae</taxon>
        <taxon>Streptomyces</taxon>
    </lineage>
</organism>
<dbReference type="Pfam" id="PF09684">
    <property type="entry name" value="Tail_P2_I"/>
    <property type="match status" value="1"/>
</dbReference>
<reference evidence="2 3" key="1">
    <citation type="submission" date="2020-02" db="EMBL/GenBank/DDBJ databases">
        <title>Whole-genome analyses of novel actinobacteria.</title>
        <authorList>
            <person name="Sahin N."/>
            <person name="Tokatli A."/>
        </authorList>
    </citation>
    <scope>NUCLEOTIDE SEQUENCE [LARGE SCALE GENOMIC DNA]</scope>
    <source>
        <strain evidence="2 3">YC504</strain>
    </source>
</reference>
<proteinExistence type="predicted"/>
<accession>A0A6G4XFK7</accession>
<dbReference type="InterPro" id="IPR011748">
    <property type="entry name" value="Unchr_phage_tail-like"/>
</dbReference>
<evidence type="ECO:0000313" key="2">
    <source>
        <dbReference type="EMBL" id="NGO75962.1"/>
    </source>
</evidence>
<dbReference type="NCBIfam" id="TIGR02242">
    <property type="entry name" value="tail_TIGR02242"/>
    <property type="match status" value="1"/>
</dbReference>
<dbReference type="SUPFAM" id="SSF101898">
    <property type="entry name" value="NHL repeat"/>
    <property type="match status" value="1"/>
</dbReference>
<evidence type="ECO:0000313" key="3">
    <source>
        <dbReference type="Proteomes" id="UP000481109"/>
    </source>
</evidence>
<protein>
    <recommendedName>
        <fullName evidence="4">Phage tail protein</fullName>
    </recommendedName>
</protein>
<dbReference type="AlphaFoldDB" id="A0A6G4XFK7"/>
<dbReference type="InterPro" id="IPR006521">
    <property type="entry name" value="Tail_protein_I"/>
</dbReference>
<feature type="region of interest" description="Disordered" evidence="1">
    <location>
        <begin position="267"/>
        <end position="290"/>
    </location>
</feature>
<dbReference type="Proteomes" id="UP000481109">
    <property type="component" value="Unassembled WGS sequence"/>
</dbReference>
<evidence type="ECO:0008006" key="4">
    <source>
        <dbReference type="Google" id="ProtNLM"/>
    </source>
</evidence>
<gene>
    <name evidence="2" type="ORF">G6045_09790</name>
</gene>
<keyword evidence="3" id="KW-1185">Reference proteome</keyword>